<comment type="similarity">
    <text evidence="1">Belongs to the 5'-nucleotidase family.</text>
</comment>
<reference evidence="6 7" key="1">
    <citation type="submission" date="2009-11" db="EMBL/GenBank/DDBJ databases">
        <title>Annotation of Allomyces macrogynus ATCC 38327.</title>
        <authorList>
            <consortium name="The Broad Institute Genome Sequencing Platform"/>
            <person name="Russ C."/>
            <person name="Cuomo C."/>
            <person name="Burger G."/>
            <person name="Gray M.W."/>
            <person name="Holland P.W.H."/>
            <person name="King N."/>
            <person name="Lang F.B.F."/>
            <person name="Roger A.J."/>
            <person name="Ruiz-Trillo I."/>
            <person name="Young S.K."/>
            <person name="Zeng Q."/>
            <person name="Gargeya S."/>
            <person name="Fitzgerald M."/>
            <person name="Haas B."/>
            <person name="Abouelleil A."/>
            <person name="Alvarado L."/>
            <person name="Arachchi H.M."/>
            <person name="Berlin A."/>
            <person name="Chapman S.B."/>
            <person name="Gearin G."/>
            <person name="Goldberg J."/>
            <person name="Griggs A."/>
            <person name="Gujja S."/>
            <person name="Hansen M."/>
            <person name="Heiman D."/>
            <person name="Howarth C."/>
            <person name="Larimer J."/>
            <person name="Lui A."/>
            <person name="MacDonald P.J.P."/>
            <person name="McCowen C."/>
            <person name="Montmayeur A."/>
            <person name="Murphy C."/>
            <person name="Neiman D."/>
            <person name="Pearson M."/>
            <person name="Priest M."/>
            <person name="Roberts A."/>
            <person name="Saif S."/>
            <person name="Shea T."/>
            <person name="Sisk P."/>
            <person name="Stolte C."/>
            <person name="Sykes S."/>
            <person name="Wortman J."/>
            <person name="Nusbaum C."/>
            <person name="Birren B."/>
        </authorList>
    </citation>
    <scope>NUCLEOTIDE SEQUENCE [LARGE SCALE GENOMIC DNA]</scope>
    <source>
        <strain evidence="6 7">ATCC 38327</strain>
    </source>
</reference>
<keyword evidence="7" id="KW-1185">Reference proteome</keyword>
<evidence type="ECO:0000313" key="7">
    <source>
        <dbReference type="Proteomes" id="UP000054350"/>
    </source>
</evidence>
<feature type="region of interest" description="Disordered" evidence="3">
    <location>
        <begin position="803"/>
        <end position="832"/>
    </location>
</feature>
<feature type="region of interest" description="Disordered" evidence="3">
    <location>
        <begin position="440"/>
        <end position="530"/>
    </location>
</feature>
<dbReference type="STRING" id="578462.A0A0L0RXR3"/>
<feature type="domain" description="5'-Nucleotidase C-terminal" evidence="5">
    <location>
        <begin position="1166"/>
        <end position="1316"/>
    </location>
</feature>
<accession>A0A0L0RXR3</accession>
<feature type="compositionally biased region" description="Low complexity" evidence="3">
    <location>
        <begin position="521"/>
        <end position="530"/>
    </location>
</feature>
<reference evidence="7" key="2">
    <citation type="submission" date="2009-11" db="EMBL/GenBank/DDBJ databases">
        <title>The Genome Sequence of Allomyces macrogynus strain ATCC 38327.</title>
        <authorList>
            <consortium name="The Broad Institute Genome Sequencing Platform"/>
            <person name="Russ C."/>
            <person name="Cuomo C."/>
            <person name="Shea T."/>
            <person name="Young S.K."/>
            <person name="Zeng Q."/>
            <person name="Koehrsen M."/>
            <person name="Haas B."/>
            <person name="Borodovsky M."/>
            <person name="Guigo R."/>
            <person name="Alvarado L."/>
            <person name="Berlin A."/>
            <person name="Borenstein D."/>
            <person name="Chen Z."/>
            <person name="Engels R."/>
            <person name="Freedman E."/>
            <person name="Gellesch M."/>
            <person name="Goldberg J."/>
            <person name="Griggs A."/>
            <person name="Gujja S."/>
            <person name="Heiman D."/>
            <person name="Hepburn T."/>
            <person name="Howarth C."/>
            <person name="Jen D."/>
            <person name="Larson L."/>
            <person name="Lewis B."/>
            <person name="Mehta T."/>
            <person name="Park D."/>
            <person name="Pearson M."/>
            <person name="Roberts A."/>
            <person name="Saif S."/>
            <person name="Shenoy N."/>
            <person name="Sisk P."/>
            <person name="Stolte C."/>
            <person name="Sykes S."/>
            <person name="Walk T."/>
            <person name="White J."/>
            <person name="Yandava C."/>
            <person name="Burger G."/>
            <person name="Gray M.W."/>
            <person name="Holland P.W.H."/>
            <person name="King N."/>
            <person name="Lang F.B.F."/>
            <person name="Roger A.J."/>
            <person name="Ruiz-Trillo I."/>
            <person name="Lander E."/>
            <person name="Nusbaum C."/>
        </authorList>
    </citation>
    <scope>NUCLEOTIDE SEQUENCE [LARGE SCALE GENOMIC DNA]</scope>
    <source>
        <strain evidence="7">ATCC 38327</strain>
    </source>
</reference>
<evidence type="ECO:0000256" key="3">
    <source>
        <dbReference type="SAM" id="MobiDB-lite"/>
    </source>
</evidence>
<dbReference type="GO" id="GO:0016787">
    <property type="term" value="F:hydrolase activity"/>
    <property type="evidence" value="ECO:0007669"/>
    <property type="project" value="InterPro"/>
</dbReference>
<dbReference type="InterPro" id="IPR029052">
    <property type="entry name" value="Metallo-depent_PP-like"/>
</dbReference>
<dbReference type="InterPro" id="IPR004843">
    <property type="entry name" value="Calcineurin-like_PHP"/>
</dbReference>
<evidence type="ECO:0000256" key="1">
    <source>
        <dbReference type="ARBA" id="ARBA00006654"/>
    </source>
</evidence>
<organism evidence="6 7">
    <name type="scientific">Allomyces macrogynus (strain ATCC 38327)</name>
    <name type="common">Allomyces javanicus var. macrogynus</name>
    <dbReference type="NCBI Taxonomy" id="578462"/>
    <lineage>
        <taxon>Eukaryota</taxon>
        <taxon>Fungi</taxon>
        <taxon>Fungi incertae sedis</taxon>
        <taxon>Blastocladiomycota</taxon>
        <taxon>Blastocladiomycetes</taxon>
        <taxon>Blastocladiales</taxon>
        <taxon>Blastocladiaceae</taxon>
        <taxon>Allomyces</taxon>
    </lineage>
</organism>
<dbReference type="InterPro" id="IPR006179">
    <property type="entry name" value="5_nucleotidase/apyrase"/>
</dbReference>
<feature type="compositionally biased region" description="Acidic residues" evidence="3">
    <location>
        <begin position="504"/>
        <end position="520"/>
    </location>
</feature>
<feature type="compositionally biased region" description="Low complexity" evidence="3">
    <location>
        <begin position="12"/>
        <end position="28"/>
    </location>
</feature>
<dbReference type="SUPFAM" id="SSF56300">
    <property type="entry name" value="Metallo-dependent phosphatases"/>
    <property type="match status" value="1"/>
</dbReference>
<dbReference type="eggNOG" id="KOG4419">
    <property type="taxonomic scope" value="Eukaryota"/>
</dbReference>
<dbReference type="SUPFAM" id="SSF55816">
    <property type="entry name" value="5'-nucleotidase (syn. UDP-sugar hydrolase), C-terminal domain"/>
    <property type="match status" value="1"/>
</dbReference>
<dbReference type="PANTHER" id="PTHR11575:SF48">
    <property type="entry name" value="5'-NUCLEOTIDASE"/>
    <property type="match status" value="1"/>
</dbReference>
<dbReference type="Pfam" id="PF02872">
    <property type="entry name" value="5_nucleotid_C"/>
    <property type="match status" value="1"/>
</dbReference>
<protein>
    <recommendedName>
        <fullName evidence="8">5'-Nucleotidase C-terminal domain-containing protein</fullName>
    </recommendedName>
</protein>
<evidence type="ECO:0000256" key="2">
    <source>
        <dbReference type="ARBA" id="ARBA00022729"/>
    </source>
</evidence>
<feature type="compositionally biased region" description="Pro residues" evidence="3">
    <location>
        <begin position="202"/>
        <end position="222"/>
    </location>
</feature>
<feature type="region of interest" description="Disordered" evidence="3">
    <location>
        <begin position="1"/>
        <end position="34"/>
    </location>
</feature>
<dbReference type="InterPro" id="IPR036907">
    <property type="entry name" value="5'-Nucleotdase_C_sf"/>
</dbReference>
<name>A0A0L0RXR3_ALLM3</name>
<dbReference type="VEuPathDB" id="FungiDB:AMAG_01087"/>
<feature type="region of interest" description="Disordered" evidence="3">
    <location>
        <begin position="723"/>
        <end position="747"/>
    </location>
</feature>
<gene>
    <name evidence="6" type="ORF">AMAG_01087</name>
</gene>
<feature type="compositionally biased region" description="Low complexity" evidence="3">
    <location>
        <begin position="680"/>
        <end position="692"/>
    </location>
</feature>
<feature type="region of interest" description="Disordered" evidence="3">
    <location>
        <begin position="161"/>
        <end position="181"/>
    </location>
</feature>
<feature type="region of interest" description="Disordered" evidence="3">
    <location>
        <begin position="662"/>
        <end position="706"/>
    </location>
</feature>
<evidence type="ECO:0000259" key="5">
    <source>
        <dbReference type="Pfam" id="PF02872"/>
    </source>
</evidence>
<dbReference type="OrthoDB" id="5591748at2759"/>
<feature type="compositionally biased region" description="Low complexity" evidence="3">
    <location>
        <begin position="1379"/>
        <end position="1392"/>
    </location>
</feature>
<feature type="compositionally biased region" description="Low complexity" evidence="3">
    <location>
        <begin position="803"/>
        <end position="812"/>
    </location>
</feature>
<dbReference type="PANTHER" id="PTHR11575">
    <property type="entry name" value="5'-NUCLEOTIDASE-RELATED"/>
    <property type="match status" value="1"/>
</dbReference>
<dbReference type="PRINTS" id="PR01607">
    <property type="entry name" value="APYRASEFAMLY"/>
</dbReference>
<feature type="compositionally biased region" description="Polar residues" evidence="3">
    <location>
        <begin position="735"/>
        <end position="747"/>
    </location>
</feature>
<dbReference type="InterPro" id="IPR008334">
    <property type="entry name" value="5'-Nucleotdase_C"/>
</dbReference>
<dbReference type="Proteomes" id="UP000054350">
    <property type="component" value="Unassembled WGS sequence"/>
</dbReference>
<keyword evidence="2" id="KW-0732">Signal</keyword>
<evidence type="ECO:0008006" key="8">
    <source>
        <dbReference type="Google" id="ProtNLM"/>
    </source>
</evidence>
<feature type="region of interest" description="Disordered" evidence="3">
    <location>
        <begin position="306"/>
        <end position="339"/>
    </location>
</feature>
<dbReference type="Gene3D" id="3.60.21.10">
    <property type="match status" value="1"/>
</dbReference>
<feature type="compositionally biased region" description="Low complexity" evidence="3">
    <location>
        <begin position="723"/>
        <end position="734"/>
    </location>
</feature>
<sequence length="1465" mass="153296">MHAPPTPPWNDAAGTMATTARAGRAPTASRSKPAPSIVDETIVLATAWSQDDRGVETVMSTLLEANGDILLATEVNNPHADAEASVTYQLLGQLAPSGRIVFASNEYAAGAPVLAVQPDGTYATPEDAANAVNNRYRSPPEAIAALIRNMPGALRRSLFRRGSRDGMSSGPPSRTGSVLGPAPSYEAAIAQSSNASADAWVPHPPPSTDWIPHPPTESPPPSMTLSRPDAEPEPLPSELPSRLSRPRSGAATPGTPAAAALLLARGDVGKRGSTASDVSSIGSPTAKPLDGTFLAALADTAVHQDAGGDGTLGSPLPTPLPPTLARGGGGGGTAAGATSPALSTIREDDDDSLAIAAAENNARVAEAPALAMAAVVPAGNDIDAAAAAAHEMQELDLGPDPQSLLLLHADPDDHDHTDIEDLDDDPAVAHPYRFVDVRNGSVSVPSTAPPSPTTLRPSSAGSAAAAPTPTSSSPTAPNSAMPSPPVSPPPGTAPPAHHHQLHDTDDESDYAWDADADTDLGEPAAPGLPRALPPTFARVPHVSDEYLDHLSNIDGPTSSAPAAAPAATMTSLGSTIVNPPSRHASLRRVNKQQRPPSGHVLPPVPHDDWAAGASSAHDDVPPVAWPHETLVVGHEDDAHMATLVPASHGDAHLATIVPAARNGHHHQQHHDGTPWDHAAAHSASAPATTTPPRLNPPPLAMTSSASPHTVYHSLDDFGAAAAATTSTTPGTTSPVQGNSGDTPSSRGKSLLTRLKRAFANVKHAQAMVPPPVPPPLTTIARRRAAAGLDPAAATTLVRAASAPECSTSSSSTKHAPPRFDTLARLGDPGAAPVAPDTDALQHLESMPATSATVPIFHANDCYHAAPVNADSGGGAAQFATVLDGVRDPAVAAAAECDQDADHIIVPPMTLFSGDIFNPCLESAISKGRHLVPVLNALGFDATCYGNHDFDFGVPQLESLTAQTNFPWLMSNVRESSGRLLANGREFHVLERGPLRIGLVGLVEREWLDTITSLPPGLVFEDVVEAGRRLAVSLRADHRCDMVIALTHMRLPNDEQLAREVPEIDLVLGGHDHFVQYVDADAVGRTDRTGAVVVKSGTDFHDLSKIEVKIVREAEDAPWTVEHVDVEHLIVPPGIPERADIADSVADIRDMLARKLQKPICITTTPLDARSATVRLGESVLGNWAGDIVRWGYDVDAVLLCGGTIRSDLVYGPGEIMLKDLMEWFPFEDPMLVLQLTGDQIWAALENGVSTYPRQEGRFPQVSGLAFVFDPSREPGSRIVSVDVTSPKRAGPLDREATYTVATRAYLAGGHDGYTALVVDDPSKVLVDDENGLLMTTMIRKYLLGLKMMKSFAAFHGRSPVGAHAADEEQEHHHHARSLSAGGAANAGEPAPSSSVASLAAKVVARQETTDASQLALDCVHRYRDQRWSRLKQVATGVARLPVISPKLDGRIKMVEVDEENGAGVA</sequence>
<feature type="compositionally biased region" description="Pro residues" evidence="3">
    <location>
        <begin position="482"/>
        <end position="493"/>
    </location>
</feature>
<feature type="region of interest" description="Disordered" evidence="3">
    <location>
        <begin position="193"/>
        <end position="254"/>
    </location>
</feature>
<dbReference type="EMBL" id="GG745329">
    <property type="protein sequence ID" value="KNE55167.1"/>
    <property type="molecule type" value="Genomic_DNA"/>
</dbReference>
<dbReference type="Pfam" id="PF00149">
    <property type="entry name" value="Metallophos"/>
    <property type="match status" value="1"/>
</dbReference>
<dbReference type="Gene3D" id="3.90.780.10">
    <property type="entry name" value="5'-Nucleotidase, C-terminal domain"/>
    <property type="match status" value="1"/>
</dbReference>
<feature type="domain" description="Calcineurin-like phosphoesterase" evidence="4">
    <location>
        <begin position="855"/>
        <end position="1072"/>
    </location>
</feature>
<feature type="compositionally biased region" description="Low complexity" evidence="3">
    <location>
        <begin position="236"/>
        <end position="254"/>
    </location>
</feature>
<feature type="compositionally biased region" description="Low complexity" evidence="3">
    <location>
        <begin position="453"/>
        <end position="481"/>
    </location>
</feature>
<evidence type="ECO:0000259" key="4">
    <source>
        <dbReference type="Pfam" id="PF00149"/>
    </source>
</evidence>
<dbReference type="GO" id="GO:0009166">
    <property type="term" value="P:nucleotide catabolic process"/>
    <property type="evidence" value="ECO:0007669"/>
    <property type="project" value="InterPro"/>
</dbReference>
<evidence type="ECO:0000313" key="6">
    <source>
        <dbReference type="EMBL" id="KNE55167.1"/>
    </source>
</evidence>
<proteinExistence type="inferred from homology"/>
<feature type="region of interest" description="Disordered" evidence="3">
    <location>
        <begin position="1362"/>
        <end position="1392"/>
    </location>
</feature>